<protein>
    <recommendedName>
        <fullName evidence="2">Sialate O-acetylesterase domain-containing protein</fullName>
    </recommendedName>
</protein>
<gene>
    <name evidence="3" type="ORF">Spb1_34050</name>
</gene>
<dbReference type="Proteomes" id="UP000315349">
    <property type="component" value="Chromosome"/>
</dbReference>
<dbReference type="InterPro" id="IPR005181">
    <property type="entry name" value="SASA"/>
</dbReference>
<dbReference type="GO" id="GO:0001681">
    <property type="term" value="F:sialate O-acetylesterase activity"/>
    <property type="evidence" value="ECO:0007669"/>
    <property type="project" value="InterPro"/>
</dbReference>
<accession>A0A518GSB6</accession>
<proteinExistence type="predicted"/>
<feature type="domain" description="Sialate O-acetylesterase" evidence="2">
    <location>
        <begin position="124"/>
        <end position="378"/>
    </location>
</feature>
<evidence type="ECO:0000259" key="2">
    <source>
        <dbReference type="Pfam" id="PF03629"/>
    </source>
</evidence>
<dbReference type="Pfam" id="PF03629">
    <property type="entry name" value="SASA"/>
    <property type="match status" value="1"/>
</dbReference>
<dbReference type="KEGG" id="peh:Spb1_34050"/>
<keyword evidence="4" id="KW-1185">Reference proteome</keyword>
<keyword evidence="1" id="KW-0378">Hydrolase</keyword>
<dbReference type="AlphaFoldDB" id="A0A518GSB6"/>
<dbReference type="PANTHER" id="PTHR22901">
    <property type="entry name" value="SIALATE O-ACETYLESTERASE"/>
    <property type="match status" value="1"/>
</dbReference>
<organism evidence="3 4">
    <name type="scientific">Planctopirus ephydatiae</name>
    <dbReference type="NCBI Taxonomy" id="2528019"/>
    <lineage>
        <taxon>Bacteria</taxon>
        <taxon>Pseudomonadati</taxon>
        <taxon>Planctomycetota</taxon>
        <taxon>Planctomycetia</taxon>
        <taxon>Planctomycetales</taxon>
        <taxon>Planctomycetaceae</taxon>
        <taxon>Planctopirus</taxon>
    </lineage>
</organism>
<evidence type="ECO:0000256" key="1">
    <source>
        <dbReference type="ARBA" id="ARBA00022801"/>
    </source>
</evidence>
<dbReference type="PANTHER" id="PTHR22901:SF0">
    <property type="entry name" value="SIALATE O-ACETYLESTERASE"/>
    <property type="match status" value="1"/>
</dbReference>
<dbReference type="InterPro" id="IPR039329">
    <property type="entry name" value="SIAE"/>
</dbReference>
<evidence type="ECO:0000313" key="3">
    <source>
        <dbReference type="EMBL" id="QDV31461.1"/>
    </source>
</evidence>
<evidence type="ECO:0000313" key="4">
    <source>
        <dbReference type="Proteomes" id="UP000315349"/>
    </source>
</evidence>
<dbReference type="EMBL" id="CP036299">
    <property type="protein sequence ID" value="QDV31461.1"/>
    <property type="molecule type" value="Genomic_DNA"/>
</dbReference>
<dbReference type="GO" id="GO:0005975">
    <property type="term" value="P:carbohydrate metabolic process"/>
    <property type="evidence" value="ECO:0007669"/>
    <property type="project" value="TreeGrafter"/>
</dbReference>
<dbReference type="Gene3D" id="3.40.50.1110">
    <property type="entry name" value="SGNH hydrolase"/>
    <property type="match status" value="1"/>
</dbReference>
<dbReference type="SUPFAM" id="SSF52266">
    <property type="entry name" value="SGNH hydrolase"/>
    <property type="match status" value="1"/>
</dbReference>
<dbReference type="OrthoDB" id="9795554at2"/>
<sequence length="499" mass="54266">MFGSKLVPHSIETAWKASTDSRSWLLAATCAVLSMASLPSAMADVKLPSIFSDNMALQQGVPLKVWGWADEGEDVTVTIGSNTATTKATGGSWKVELPAIEKFGPTTFKVAGKNTIEPKNVIVADVWVCSGQSNMEWTVSRSMNPKEEIAAAKYPGIRVFMVPKVAANQPQKDINAKWIEVSPETISNVTAVGYYFGRDLHQKLDRPVGLINDAWGGTLCEAWTSAEALAADADYGDILKRGEAANNDEKQKNGPNRPSVLYNGMIAPIVPFSIKGAIWYQGESNAGRAEQYRKLLPTMIADWRKQWGQGDFPFYVVQLANYLAKTPEPVESAWAELREAQWLTGKNVPNSGTAIIIDIGEEKDIHPQNKQDVGKRLALLALKNTYGKDVPSQGPVYKSMTVEGNKIRLAFDHVHGGLKVAGDELRSFAVCGEDKKWAWAKASIDGDTVVLVVPDSITKPVAVRYAWANNPDATLFNAAGLPAVPFRTDDFPGATTGKK</sequence>
<reference evidence="3 4" key="1">
    <citation type="submission" date="2019-02" db="EMBL/GenBank/DDBJ databases">
        <title>Deep-cultivation of Planctomycetes and their phenomic and genomic characterization uncovers novel biology.</title>
        <authorList>
            <person name="Wiegand S."/>
            <person name="Jogler M."/>
            <person name="Boedeker C."/>
            <person name="Pinto D."/>
            <person name="Vollmers J."/>
            <person name="Rivas-Marin E."/>
            <person name="Kohn T."/>
            <person name="Peeters S.H."/>
            <person name="Heuer A."/>
            <person name="Rast P."/>
            <person name="Oberbeckmann S."/>
            <person name="Bunk B."/>
            <person name="Jeske O."/>
            <person name="Meyerdierks A."/>
            <person name="Storesund J.E."/>
            <person name="Kallscheuer N."/>
            <person name="Luecker S."/>
            <person name="Lage O.M."/>
            <person name="Pohl T."/>
            <person name="Merkel B.J."/>
            <person name="Hornburger P."/>
            <person name="Mueller R.-W."/>
            <person name="Bruemmer F."/>
            <person name="Labrenz M."/>
            <person name="Spormann A.M."/>
            <person name="Op den Camp H."/>
            <person name="Overmann J."/>
            <person name="Amann R."/>
            <person name="Jetten M.S.M."/>
            <person name="Mascher T."/>
            <person name="Medema M.H."/>
            <person name="Devos D.P."/>
            <person name="Kaster A.-K."/>
            <person name="Ovreas L."/>
            <person name="Rohde M."/>
            <person name="Galperin M.Y."/>
            <person name="Jogler C."/>
        </authorList>
    </citation>
    <scope>NUCLEOTIDE SEQUENCE [LARGE SCALE GENOMIC DNA]</scope>
    <source>
        <strain evidence="3 4">Spb1</strain>
    </source>
</reference>
<name>A0A518GSB6_9PLAN</name>
<dbReference type="InterPro" id="IPR036514">
    <property type="entry name" value="SGNH_hydro_sf"/>
</dbReference>